<proteinExistence type="predicted"/>
<reference evidence="1 2" key="1">
    <citation type="submission" date="2023-03" db="EMBL/GenBank/DDBJ databases">
        <title>Comparative genome and transcriptome analysis combination mining strategies for increasing vitamin B12 production of Ensifer adhaerens strain.</title>
        <authorList>
            <person name="Yongheng L."/>
        </authorList>
    </citation>
    <scope>NUCLEOTIDE SEQUENCE [LARGE SCALE GENOMIC DNA]</scope>
    <source>
        <strain evidence="1 2">Casida A-T305</strain>
    </source>
</reference>
<evidence type="ECO:0000313" key="2">
    <source>
        <dbReference type="Proteomes" id="UP001214094"/>
    </source>
</evidence>
<dbReference type="EMBL" id="CP121308">
    <property type="protein sequence ID" value="WFP89812.1"/>
    <property type="molecule type" value="Genomic_DNA"/>
</dbReference>
<name>A0ABY8HDX6_ENSAD</name>
<dbReference type="Proteomes" id="UP001214094">
    <property type="component" value="Chromosome"/>
</dbReference>
<keyword evidence="2" id="KW-1185">Reference proteome</keyword>
<sequence>MATLNINGRRVTVDDGFLQMTPEQQNATVEEIAASLPAGSQPQDKPAAGRHLSYEEGLKELEKEDLGSASGRVGAGLTGMLEGVPVLGPMLLGGTQRGAAALTSAIEGSDYDENVKEAQRISEAAKEKHPRINFAGQLAGNVGSMAAGGSTALGARALGITGRSLGTRAGASLASSALISGADTAARGGDAKEIVGSAAIGGGIGGAIPIVGAGLRRLGQAAGEQISPFINAVRNPAQEAERRVGAAITRDVSANPTMILNQADEAAARANNIPLVNADRGGETTRALARSVANQSPEARAIIENTASDRFGAQSQRAMNFVRRLTGGNADDLAFQENLRQTARATNAPAYNAAYRDPAAQQVFTPRIQQLMQSPTFRRAVDMVPRKSADRGAVSGAREIPNPFTQNSQGQYVLRQRADGTLVSPNLEFWDHVQRNLRSFSDKAARAGDNTTASEITALRQALNGDLDTAVPAFQRARQGAAGFFGADDAVDAGRNFANTPRGIPEAQRAWRGFNPTERQAFATGYASELIDKIRASPDRTNVISTIFRNQASRESMEMVFGPQRMRQIEAYVRVEDLADRLRGSMGNSTTARQLVELGLGAGAGYAYTGDISGGITGALLARGTRMVGQRADARVMENIARLLSQDNPGALRGAVQLAARNPSYMQALDRLSNALAVPARSGALATAQ</sequence>
<gene>
    <name evidence="1" type="ORF">P4B07_14760</name>
</gene>
<evidence type="ECO:0000313" key="1">
    <source>
        <dbReference type="EMBL" id="WFP89812.1"/>
    </source>
</evidence>
<accession>A0ABY8HDX6</accession>
<protein>
    <submittedName>
        <fullName evidence="1">Uncharacterized protein</fullName>
    </submittedName>
</protein>
<dbReference type="RefSeq" id="WP_034806392.1">
    <property type="nucleotide sequence ID" value="NZ_CP015880.1"/>
</dbReference>
<organism evidence="1 2">
    <name type="scientific">Ensifer adhaerens</name>
    <name type="common">Sinorhizobium morelense</name>
    <dbReference type="NCBI Taxonomy" id="106592"/>
    <lineage>
        <taxon>Bacteria</taxon>
        <taxon>Pseudomonadati</taxon>
        <taxon>Pseudomonadota</taxon>
        <taxon>Alphaproteobacteria</taxon>
        <taxon>Hyphomicrobiales</taxon>
        <taxon>Rhizobiaceae</taxon>
        <taxon>Sinorhizobium/Ensifer group</taxon>
        <taxon>Ensifer</taxon>
    </lineage>
</organism>
<dbReference type="GeneID" id="29518720"/>